<keyword evidence="9" id="KW-0276">Fatty acid metabolism</keyword>
<dbReference type="SUPFAM" id="SSF47203">
    <property type="entry name" value="Acyl-CoA dehydrogenase C-terminal domain-like"/>
    <property type="match status" value="1"/>
</dbReference>
<organism evidence="18 19">
    <name type="scientific">Sporisorium reilianum f. sp. reilianum</name>
    <dbReference type="NCBI Taxonomy" id="72559"/>
    <lineage>
        <taxon>Eukaryota</taxon>
        <taxon>Fungi</taxon>
        <taxon>Dikarya</taxon>
        <taxon>Basidiomycota</taxon>
        <taxon>Ustilaginomycotina</taxon>
        <taxon>Ustilaginomycetes</taxon>
        <taxon>Ustilaginales</taxon>
        <taxon>Ustilaginaceae</taxon>
        <taxon>Sporisorium</taxon>
    </lineage>
</organism>
<evidence type="ECO:0000259" key="16">
    <source>
        <dbReference type="Pfam" id="PF02770"/>
    </source>
</evidence>
<evidence type="ECO:0000256" key="12">
    <source>
        <dbReference type="ARBA" id="ARBA00023098"/>
    </source>
</evidence>
<sequence length="428" mass="46249">MSLFAKRAVAGSSRAMASVNKSGAIAAAAARGAARAYSTPVESSGVSFGLSEDQEAYRDLARKFAREEIIPNARHHDQTMEYPTEILKKGWELGLLNTHIPEQYGGPGLGLMECALISEELAFGCSGIQTAMEANGLAEAPLLVSASHEIKQKYLGRMTEEPLMAAYCVTEPGAGSDVANIATKAEKQGDKWVINGSKMWITNGGKANWYFVLAKTDASAKAAKSMTGFVVDADTPGIHVGKKEINMGQRCSDTRMITFDNVVVPEENVLGKPGDGFKTAMGAFDITRPLVAAGAVGLAQRALHEAALYAQERKTMGKAIIDHQAIAFLLADMQMSVEAARNLVWKSAWAKDQGQRNSFWASMAKCRAGEAANFNADAAVQIFGGLGFNTESPVEKLYRDARIFRLYEGTDQIQRLIISRHIKELFAQ</sequence>
<dbReference type="PANTHER" id="PTHR48083">
    <property type="entry name" value="MEDIUM-CHAIN SPECIFIC ACYL-COA DEHYDROGENASE, MITOCHONDRIAL-RELATED"/>
    <property type="match status" value="1"/>
</dbReference>
<dbReference type="InterPro" id="IPR006091">
    <property type="entry name" value="Acyl-CoA_Oxase/DH_mid-dom"/>
</dbReference>
<comment type="pathway">
    <text evidence="3">Lipid metabolism; mitochondrial fatty acid beta-oxidation.</text>
</comment>
<evidence type="ECO:0000256" key="5">
    <source>
        <dbReference type="ARBA" id="ARBA00012033"/>
    </source>
</evidence>
<dbReference type="Pfam" id="PF00441">
    <property type="entry name" value="Acyl-CoA_dh_1"/>
    <property type="match status" value="1"/>
</dbReference>
<dbReference type="EC" id="1.3.8.7" evidence="5"/>
<protein>
    <recommendedName>
        <fullName evidence="6">Medium-chain specific acyl-CoA dehydrogenase, mitochondrial</fullName>
        <ecNumber evidence="5">1.3.8.7</ecNumber>
    </recommendedName>
</protein>
<dbReference type="GO" id="GO:0070991">
    <property type="term" value="F:medium-chain fatty acyl-CoA dehydrogenase activity"/>
    <property type="evidence" value="ECO:0007669"/>
    <property type="project" value="UniProtKB-EC"/>
</dbReference>
<comment type="subcellular location">
    <subcellularLocation>
        <location evidence="2">Mitochondrion matrix</location>
    </subcellularLocation>
</comment>
<dbReference type="EMBL" id="LT795055">
    <property type="protein sequence ID" value="SJX61127.1"/>
    <property type="molecule type" value="Genomic_DNA"/>
</dbReference>
<dbReference type="Pfam" id="PF02770">
    <property type="entry name" value="Acyl-CoA_dh_M"/>
    <property type="match status" value="1"/>
</dbReference>
<evidence type="ECO:0000256" key="6">
    <source>
        <dbReference type="ARBA" id="ARBA00019125"/>
    </source>
</evidence>
<dbReference type="AlphaFoldDB" id="A0A2N8U7V3"/>
<comment type="similarity">
    <text evidence="4 14">Belongs to the acyl-CoA dehydrogenase family.</text>
</comment>
<evidence type="ECO:0000256" key="11">
    <source>
        <dbReference type="ARBA" id="ARBA00023002"/>
    </source>
</evidence>
<keyword evidence="8 14" id="KW-0274">FAD</keyword>
<proteinExistence type="inferred from homology"/>
<evidence type="ECO:0000256" key="4">
    <source>
        <dbReference type="ARBA" id="ARBA00009347"/>
    </source>
</evidence>
<dbReference type="GO" id="GO:0050660">
    <property type="term" value="F:flavin adenine dinucleotide binding"/>
    <property type="evidence" value="ECO:0007669"/>
    <property type="project" value="InterPro"/>
</dbReference>
<evidence type="ECO:0000256" key="9">
    <source>
        <dbReference type="ARBA" id="ARBA00022832"/>
    </source>
</evidence>
<evidence type="ECO:0000256" key="2">
    <source>
        <dbReference type="ARBA" id="ARBA00004305"/>
    </source>
</evidence>
<keyword evidence="10" id="KW-0809">Transit peptide</keyword>
<accession>A0A2N8U7V3</accession>
<evidence type="ECO:0000313" key="19">
    <source>
        <dbReference type="Proteomes" id="UP000239563"/>
    </source>
</evidence>
<dbReference type="Pfam" id="PF02771">
    <property type="entry name" value="Acyl-CoA_dh_N"/>
    <property type="match status" value="1"/>
</dbReference>
<keyword evidence="11 14" id="KW-0560">Oxidoreductase</keyword>
<dbReference type="Gene3D" id="1.10.540.10">
    <property type="entry name" value="Acyl-CoA dehydrogenase/oxidase, N-terminal domain"/>
    <property type="match status" value="1"/>
</dbReference>
<evidence type="ECO:0000313" key="18">
    <source>
        <dbReference type="EMBL" id="SJX61127.1"/>
    </source>
</evidence>
<keyword evidence="7 14" id="KW-0285">Flavoprotein</keyword>
<dbReference type="InterPro" id="IPR009100">
    <property type="entry name" value="AcylCoA_DH/oxidase_NM_dom_sf"/>
</dbReference>
<dbReference type="InterPro" id="IPR036250">
    <property type="entry name" value="AcylCo_DH-like_C"/>
</dbReference>
<reference evidence="18 19" key="1">
    <citation type="submission" date="2017-02" db="EMBL/GenBank/DDBJ databases">
        <authorList>
            <person name="Peterson S.W."/>
        </authorList>
    </citation>
    <scope>NUCLEOTIDE SEQUENCE [LARGE SCALE GENOMIC DNA]</scope>
    <source>
        <strain evidence="18 19">SRS1_H2-8</strain>
    </source>
</reference>
<dbReference type="GO" id="GO:0005759">
    <property type="term" value="C:mitochondrial matrix"/>
    <property type="evidence" value="ECO:0007669"/>
    <property type="project" value="UniProtKB-SubCell"/>
</dbReference>
<dbReference type="InterPro" id="IPR046373">
    <property type="entry name" value="Acyl-CoA_Oxase/DH_mid-dom_sf"/>
</dbReference>
<dbReference type="InterPro" id="IPR006089">
    <property type="entry name" value="Acyl-CoA_DH_CS"/>
</dbReference>
<evidence type="ECO:0000256" key="13">
    <source>
        <dbReference type="ARBA" id="ARBA00023128"/>
    </source>
</evidence>
<keyword evidence="13" id="KW-0496">Mitochondrion</keyword>
<evidence type="ECO:0000256" key="14">
    <source>
        <dbReference type="RuleBase" id="RU362125"/>
    </source>
</evidence>
<dbReference type="InterPro" id="IPR013786">
    <property type="entry name" value="AcylCoA_DH/ox_N"/>
</dbReference>
<feature type="domain" description="Acyl-CoA dehydrogenase/oxidase N-terminal" evidence="17">
    <location>
        <begin position="51"/>
        <end position="160"/>
    </location>
</feature>
<feature type="domain" description="Acyl-CoA oxidase/dehydrogenase middle" evidence="16">
    <location>
        <begin position="166"/>
        <end position="262"/>
    </location>
</feature>
<dbReference type="InterPro" id="IPR050741">
    <property type="entry name" value="Acyl-CoA_dehydrogenase"/>
</dbReference>
<evidence type="ECO:0000256" key="3">
    <source>
        <dbReference type="ARBA" id="ARBA00005198"/>
    </source>
</evidence>
<evidence type="ECO:0000256" key="7">
    <source>
        <dbReference type="ARBA" id="ARBA00022630"/>
    </source>
</evidence>
<comment type="cofactor">
    <cofactor evidence="1 14">
        <name>FAD</name>
        <dbReference type="ChEBI" id="CHEBI:57692"/>
    </cofactor>
</comment>
<feature type="domain" description="Acyl-CoA dehydrogenase/oxidase C-terminal" evidence="15">
    <location>
        <begin position="274"/>
        <end position="422"/>
    </location>
</feature>
<evidence type="ECO:0000259" key="15">
    <source>
        <dbReference type="Pfam" id="PF00441"/>
    </source>
</evidence>
<dbReference type="FunFam" id="2.40.110.10:FF:000007">
    <property type="entry name" value="Medium-chain specific acyl-CoA dehydrogenase, mitochondrial"/>
    <property type="match status" value="1"/>
</dbReference>
<dbReference type="Gene3D" id="1.20.140.10">
    <property type="entry name" value="Butyryl-CoA Dehydrogenase, subunit A, domain 3"/>
    <property type="match status" value="1"/>
</dbReference>
<name>A0A2N8U7V3_9BASI</name>
<dbReference type="FunFam" id="1.10.540.10:FF:000010">
    <property type="entry name" value="Medium-chain specific acyl-CoA dehydrogenase, mitochondrial"/>
    <property type="match status" value="1"/>
</dbReference>
<evidence type="ECO:0000256" key="10">
    <source>
        <dbReference type="ARBA" id="ARBA00022946"/>
    </source>
</evidence>
<dbReference type="Proteomes" id="UP000239563">
    <property type="component" value="Chromosome II"/>
</dbReference>
<evidence type="ECO:0000256" key="1">
    <source>
        <dbReference type="ARBA" id="ARBA00001974"/>
    </source>
</evidence>
<dbReference type="Gene3D" id="2.40.110.10">
    <property type="entry name" value="Butyryl-CoA Dehydrogenase, subunit A, domain 2"/>
    <property type="match status" value="1"/>
</dbReference>
<dbReference type="GO" id="GO:0051793">
    <property type="term" value="P:medium-chain fatty acid catabolic process"/>
    <property type="evidence" value="ECO:0007669"/>
    <property type="project" value="TreeGrafter"/>
</dbReference>
<dbReference type="FunFam" id="1.20.140.10:FF:000011">
    <property type="entry name" value="Medium-chain specific acyl-CoA dehydrogenase, mitochondrial"/>
    <property type="match status" value="1"/>
</dbReference>
<evidence type="ECO:0000259" key="17">
    <source>
        <dbReference type="Pfam" id="PF02771"/>
    </source>
</evidence>
<evidence type="ECO:0000256" key="8">
    <source>
        <dbReference type="ARBA" id="ARBA00022827"/>
    </source>
</evidence>
<dbReference type="PANTHER" id="PTHR48083:SF2">
    <property type="entry name" value="MEDIUM-CHAIN SPECIFIC ACYL-COA DEHYDROGENASE, MITOCHONDRIAL"/>
    <property type="match status" value="1"/>
</dbReference>
<gene>
    <name evidence="18" type="ORF">SRS1_12349</name>
</gene>
<dbReference type="PROSITE" id="PS00073">
    <property type="entry name" value="ACYL_COA_DH_2"/>
    <property type="match status" value="1"/>
</dbReference>
<keyword evidence="12" id="KW-0443">Lipid metabolism</keyword>
<dbReference type="InterPro" id="IPR037069">
    <property type="entry name" value="AcylCoA_DH/ox_N_sf"/>
</dbReference>
<dbReference type="InterPro" id="IPR009075">
    <property type="entry name" value="AcylCo_DH/oxidase_C"/>
</dbReference>
<dbReference type="SUPFAM" id="SSF56645">
    <property type="entry name" value="Acyl-CoA dehydrogenase NM domain-like"/>
    <property type="match status" value="1"/>
</dbReference>